<dbReference type="EMBL" id="JAATEO010000012">
    <property type="protein sequence ID" value="NJP32867.1"/>
    <property type="molecule type" value="Genomic_DNA"/>
</dbReference>
<accession>A0ABX0Z4Z2</accession>
<protein>
    <submittedName>
        <fullName evidence="1">Uncharacterized protein</fullName>
    </submittedName>
</protein>
<comment type="caution">
    <text evidence="1">The sequence shown here is derived from an EMBL/GenBank/DDBJ whole genome shotgun (WGS) entry which is preliminary data.</text>
</comment>
<evidence type="ECO:0000313" key="1">
    <source>
        <dbReference type="EMBL" id="NJP32867.1"/>
    </source>
</evidence>
<sequence length="58" mass="6182">MPTDDAPLCREATGNTSGLDQAADAWSGQRFVPLRTQCGLAAPVRILTAFVQGRQQHG</sequence>
<reference evidence="1 2" key="1">
    <citation type="submission" date="2020-03" db="EMBL/GenBank/DDBJ databases">
        <title>WGS of actinomycetes isolated from Thailand.</title>
        <authorList>
            <person name="Thawai C."/>
        </authorList>
    </citation>
    <scope>NUCLEOTIDE SEQUENCE [LARGE SCALE GENOMIC DNA]</scope>
    <source>
        <strain evidence="1 2">HSS6-12</strain>
    </source>
</reference>
<keyword evidence="2" id="KW-1185">Reference proteome</keyword>
<organism evidence="1 2">
    <name type="scientific">Micromonospora thermarum</name>
    <dbReference type="NCBI Taxonomy" id="2720024"/>
    <lineage>
        <taxon>Bacteria</taxon>
        <taxon>Bacillati</taxon>
        <taxon>Actinomycetota</taxon>
        <taxon>Actinomycetes</taxon>
        <taxon>Micromonosporales</taxon>
        <taxon>Micromonosporaceae</taxon>
        <taxon>Micromonospora</taxon>
    </lineage>
</organism>
<proteinExistence type="predicted"/>
<dbReference type="Proteomes" id="UP000783871">
    <property type="component" value="Unassembled WGS sequence"/>
</dbReference>
<gene>
    <name evidence="1" type="ORF">HCJ94_12930</name>
</gene>
<name>A0ABX0Z4Z2_9ACTN</name>
<evidence type="ECO:0000313" key="2">
    <source>
        <dbReference type="Proteomes" id="UP000783871"/>
    </source>
</evidence>
<dbReference type="RefSeq" id="WP_168001237.1">
    <property type="nucleotide sequence ID" value="NZ_JAATEO010000012.1"/>
</dbReference>